<dbReference type="EMBL" id="JANPWB010000014">
    <property type="protein sequence ID" value="KAJ1101012.1"/>
    <property type="molecule type" value="Genomic_DNA"/>
</dbReference>
<reference evidence="2" key="1">
    <citation type="journal article" date="2022" name="bioRxiv">
        <title>Sequencing and chromosome-scale assembly of the giantPleurodeles waltlgenome.</title>
        <authorList>
            <person name="Brown T."/>
            <person name="Elewa A."/>
            <person name="Iarovenko S."/>
            <person name="Subramanian E."/>
            <person name="Araus A.J."/>
            <person name="Petzold A."/>
            <person name="Susuki M."/>
            <person name="Suzuki K.-i.T."/>
            <person name="Hayashi T."/>
            <person name="Toyoda A."/>
            <person name="Oliveira C."/>
            <person name="Osipova E."/>
            <person name="Leigh N.D."/>
            <person name="Simon A."/>
            <person name="Yun M.H."/>
        </authorList>
    </citation>
    <scope>NUCLEOTIDE SEQUENCE</scope>
    <source>
        <strain evidence="2">20211129_DDA</strain>
        <tissue evidence="2">Liver</tissue>
    </source>
</reference>
<evidence type="ECO:0000313" key="3">
    <source>
        <dbReference type="Proteomes" id="UP001066276"/>
    </source>
</evidence>
<dbReference type="Proteomes" id="UP001066276">
    <property type="component" value="Chromosome 10"/>
</dbReference>
<proteinExistence type="predicted"/>
<comment type="caution">
    <text evidence="2">The sequence shown here is derived from an EMBL/GenBank/DDBJ whole genome shotgun (WGS) entry which is preliminary data.</text>
</comment>
<keyword evidence="3" id="KW-1185">Reference proteome</keyword>
<feature type="region of interest" description="Disordered" evidence="1">
    <location>
        <begin position="1"/>
        <end position="39"/>
    </location>
</feature>
<evidence type="ECO:0000313" key="2">
    <source>
        <dbReference type="EMBL" id="KAJ1101012.1"/>
    </source>
</evidence>
<organism evidence="2 3">
    <name type="scientific">Pleurodeles waltl</name>
    <name type="common">Iberian ribbed newt</name>
    <dbReference type="NCBI Taxonomy" id="8319"/>
    <lineage>
        <taxon>Eukaryota</taxon>
        <taxon>Metazoa</taxon>
        <taxon>Chordata</taxon>
        <taxon>Craniata</taxon>
        <taxon>Vertebrata</taxon>
        <taxon>Euteleostomi</taxon>
        <taxon>Amphibia</taxon>
        <taxon>Batrachia</taxon>
        <taxon>Caudata</taxon>
        <taxon>Salamandroidea</taxon>
        <taxon>Salamandridae</taxon>
        <taxon>Pleurodelinae</taxon>
        <taxon>Pleurodeles</taxon>
    </lineage>
</organism>
<evidence type="ECO:0000256" key="1">
    <source>
        <dbReference type="SAM" id="MobiDB-lite"/>
    </source>
</evidence>
<sequence length="69" mass="7500">MKGKVPRTQKSGCASLTPAPGRHGNERRCSRGRANSTIPLREPRRRTTGYSCLLHGRIEGGFQPPLGVS</sequence>
<accession>A0AAV7MEV4</accession>
<name>A0AAV7MEV4_PLEWA</name>
<protein>
    <submittedName>
        <fullName evidence="2">Uncharacterized protein</fullName>
    </submittedName>
</protein>
<dbReference type="AlphaFoldDB" id="A0AAV7MEV4"/>
<gene>
    <name evidence="2" type="ORF">NDU88_006087</name>
</gene>